<evidence type="ECO:0000256" key="2">
    <source>
        <dbReference type="ARBA" id="ARBA00022694"/>
    </source>
</evidence>
<dbReference type="InterPro" id="IPR024336">
    <property type="entry name" value="tRNA_splic_suSen54_N"/>
</dbReference>
<comment type="caution">
    <text evidence="5">The sequence shown here is derived from an EMBL/GenBank/DDBJ whole genome shotgun (WGS) entry which is preliminary data.</text>
</comment>
<feature type="region of interest" description="Disordered" evidence="3">
    <location>
        <begin position="400"/>
        <end position="425"/>
    </location>
</feature>
<dbReference type="EMBL" id="JAAQHG020000029">
    <property type="protein sequence ID" value="KAL1584070.1"/>
    <property type="molecule type" value="Genomic_DNA"/>
</dbReference>
<gene>
    <name evidence="5" type="ORF">WHR41_08145</name>
</gene>
<feature type="domain" description="tRNA-splicing endonuclease subunit Sen54 N-terminal" evidence="4">
    <location>
        <begin position="69"/>
        <end position="148"/>
    </location>
</feature>
<protein>
    <recommendedName>
        <fullName evidence="4">tRNA-splicing endonuclease subunit Sen54 N-terminal domain-containing protein</fullName>
    </recommendedName>
</protein>
<evidence type="ECO:0000313" key="6">
    <source>
        <dbReference type="Proteomes" id="UP000803884"/>
    </source>
</evidence>
<name>A0AB34KH49_9PEZI</name>
<accession>A0AB34KH49</accession>
<dbReference type="GO" id="GO:0000379">
    <property type="term" value="P:tRNA-type intron splice site recognition and cleavage"/>
    <property type="evidence" value="ECO:0007669"/>
    <property type="project" value="TreeGrafter"/>
</dbReference>
<evidence type="ECO:0000256" key="1">
    <source>
        <dbReference type="ARBA" id="ARBA00005736"/>
    </source>
</evidence>
<evidence type="ECO:0000313" key="5">
    <source>
        <dbReference type="EMBL" id="KAL1584070.1"/>
    </source>
</evidence>
<keyword evidence="2" id="KW-0819">tRNA processing</keyword>
<dbReference type="Proteomes" id="UP000803884">
    <property type="component" value="Unassembled WGS sequence"/>
</dbReference>
<dbReference type="PANTHER" id="PTHR21027">
    <property type="entry name" value="TRNA-SPLICING ENDONUCLEASE SUBUNIT SEN54"/>
    <property type="match status" value="1"/>
</dbReference>
<dbReference type="AlphaFoldDB" id="A0AB34KH49"/>
<evidence type="ECO:0000256" key="3">
    <source>
        <dbReference type="SAM" id="MobiDB-lite"/>
    </source>
</evidence>
<evidence type="ECO:0000259" key="4">
    <source>
        <dbReference type="Pfam" id="PF12928"/>
    </source>
</evidence>
<dbReference type="RefSeq" id="XP_069227176.1">
    <property type="nucleotide sequence ID" value="XM_069376749.1"/>
</dbReference>
<sequence>MADADEDVIPRTGPSMEDIDLSDETQDFRFLAALSAEDAKIPKRGEKDFEPHATALQSNTLAASRQAMHNALAFQRIHQPKHHTIAHYHPETNMAYAYNPKGPLFTRMGQILPAGQDPLGEERRGHRLWLLPEEALYLLERGTIDIRWPATDEELAAGEPGMPMSLQGGHAVFIGDEPTHSGALTYERYSVFSALKRQGYTVLRAPTWDSAGPPLTEANYPPRTSSSSLLHPSRLWTLLFAPALTPNTTSLPDTSSLVQPGLYRSYPSIYARLALIPFHNTPAITHPPTPTTPSTDPAFRITYHVYKPGSTTYKKSAPGAPDFRLAVVNGRETAVPTLEQLGALLETAPWDPPAEGGQLYGRLRWGWKNVVLAIVDQGVTSYLRVGDTVFGRERLFERVGRGPGAKRGGRGGGRGGRGGGRGRGK</sequence>
<organism evidence="5 6">
    <name type="scientific">Cladosporium halotolerans</name>
    <dbReference type="NCBI Taxonomy" id="1052096"/>
    <lineage>
        <taxon>Eukaryota</taxon>
        <taxon>Fungi</taxon>
        <taxon>Dikarya</taxon>
        <taxon>Ascomycota</taxon>
        <taxon>Pezizomycotina</taxon>
        <taxon>Dothideomycetes</taxon>
        <taxon>Dothideomycetidae</taxon>
        <taxon>Cladosporiales</taxon>
        <taxon>Cladosporiaceae</taxon>
        <taxon>Cladosporium</taxon>
    </lineage>
</organism>
<feature type="compositionally biased region" description="Gly residues" evidence="3">
    <location>
        <begin position="401"/>
        <end position="419"/>
    </location>
</feature>
<dbReference type="GO" id="GO:0000214">
    <property type="term" value="C:tRNA-intron endonuclease complex"/>
    <property type="evidence" value="ECO:0007669"/>
    <property type="project" value="TreeGrafter"/>
</dbReference>
<dbReference type="Pfam" id="PF12928">
    <property type="entry name" value="tRNA_int_end_N2"/>
    <property type="match status" value="1"/>
</dbReference>
<keyword evidence="6" id="KW-1185">Reference proteome</keyword>
<comment type="similarity">
    <text evidence="1">Belongs to the SEN54 family.</text>
</comment>
<proteinExistence type="inferred from homology"/>
<reference evidence="5 6" key="1">
    <citation type="journal article" date="2020" name="Microbiol. Resour. Announc.">
        <title>Draft Genome Sequence of a Cladosporium Species Isolated from the Mesophotic Ascidian Didemnum maculosum.</title>
        <authorList>
            <person name="Gioti A."/>
            <person name="Siaperas R."/>
            <person name="Nikolaivits E."/>
            <person name="Le Goff G."/>
            <person name="Ouazzani J."/>
            <person name="Kotoulas G."/>
            <person name="Topakas E."/>
        </authorList>
    </citation>
    <scope>NUCLEOTIDE SEQUENCE [LARGE SCALE GENOMIC DNA]</scope>
    <source>
        <strain evidence="5 6">TM138-S3</strain>
    </source>
</reference>
<dbReference type="InterPro" id="IPR024337">
    <property type="entry name" value="tRNA_splic_suSen54"/>
</dbReference>
<dbReference type="GeneID" id="96009587"/>
<dbReference type="PANTHER" id="PTHR21027:SF1">
    <property type="entry name" value="TRNA-SPLICING ENDONUCLEASE SUBUNIT SEN54"/>
    <property type="match status" value="1"/>
</dbReference>